<dbReference type="AlphaFoldDB" id="A0A1I7XAM1"/>
<reference evidence="2" key="1">
    <citation type="submission" date="2016-11" db="UniProtKB">
        <authorList>
            <consortium name="WormBaseParasite"/>
        </authorList>
    </citation>
    <scope>IDENTIFICATION</scope>
</reference>
<keyword evidence="1" id="KW-1185">Reference proteome</keyword>
<organism evidence="1 2">
    <name type="scientific">Heterorhabditis bacteriophora</name>
    <name type="common">Entomopathogenic nematode worm</name>
    <dbReference type="NCBI Taxonomy" id="37862"/>
    <lineage>
        <taxon>Eukaryota</taxon>
        <taxon>Metazoa</taxon>
        <taxon>Ecdysozoa</taxon>
        <taxon>Nematoda</taxon>
        <taxon>Chromadorea</taxon>
        <taxon>Rhabditida</taxon>
        <taxon>Rhabditina</taxon>
        <taxon>Rhabditomorpha</taxon>
        <taxon>Strongyloidea</taxon>
        <taxon>Heterorhabditidae</taxon>
        <taxon>Heterorhabditis</taxon>
    </lineage>
</organism>
<dbReference type="WBParaSite" id="Hba_14642">
    <property type="protein sequence ID" value="Hba_14642"/>
    <property type="gene ID" value="Hba_14642"/>
</dbReference>
<name>A0A1I7XAM1_HETBA</name>
<protein>
    <submittedName>
        <fullName evidence="2">DNA helicase</fullName>
    </submittedName>
</protein>
<evidence type="ECO:0000313" key="1">
    <source>
        <dbReference type="Proteomes" id="UP000095283"/>
    </source>
</evidence>
<sequence length="74" mass="8361">MENCFTVRQSYTYAANNSQGRPLNVIESASIRDEAASILHSRLGERDKNLLTFVKGNVPDQIGDMVLKMTFLKR</sequence>
<evidence type="ECO:0000313" key="2">
    <source>
        <dbReference type="WBParaSite" id="Hba_14642"/>
    </source>
</evidence>
<accession>A0A1I7XAM1</accession>
<dbReference type="Proteomes" id="UP000095283">
    <property type="component" value="Unplaced"/>
</dbReference>
<proteinExistence type="predicted"/>